<protein>
    <recommendedName>
        <fullName evidence="11">Cytochrome b2</fullName>
    </recommendedName>
</protein>
<dbReference type="SMART" id="SM01117">
    <property type="entry name" value="Cyt-b5"/>
    <property type="match status" value="1"/>
</dbReference>
<feature type="domain" description="Cytochrome b5 heme-binding" evidence="7">
    <location>
        <begin position="1"/>
        <end position="75"/>
    </location>
</feature>
<evidence type="ECO:0000256" key="5">
    <source>
        <dbReference type="ARBA" id="ARBA00023004"/>
    </source>
</evidence>
<keyword evidence="2" id="KW-0349">Heme</keyword>
<feature type="compositionally biased region" description="Polar residues" evidence="6">
    <location>
        <begin position="78"/>
        <end position="90"/>
    </location>
</feature>
<feature type="region of interest" description="Disordered" evidence="6">
    <location>
        <begin position="287"/>
        <end position="308"/>
    </location>
</feature>
<dbReference type="SUPFAM" id="SSF51395">
    <property type="entry name" value="FMN-linked oxidoreductases"/>
    <property type="match status" value="1"/>
</dbReference>
<keyword evidence="4" id="KW-0560">Oxidoreductase</keyword>
<evidence type="ECO:0000256" key="1">
    <source>
        <dbReference type="ARBA" id="ARBA00001917"/>
    </source>
</evidence>
<evidence type="ECO:0000313" key="9">
    <source>
        <dbReference type="EMBL" id="KAK7742924.1"/>
    </source>
</evidence>
<dbReference type="PROSITE" id="PS51349">
    <property type="entry name" value="FMN_HYDROXY_ACID_DH_2"/>
    <property type="match status" value="1"/>
</dbReference>
<evidence type="ECO:0000259" key="7">
    <source>
        <dbReference type="PROSITE" id="PS50255"/>
    </source>
</evidence>
<dbReference type="InterPro" id="IPR037396">
    <property type="entry name" value="FMN_HAD"/>
</dbReference>
<keyword evidence="3" id="KW-0479">Metal-binding</keyword>
<dbReference type="InterPro" id="IPR001199">
    <property type="entry name" value="Cyt_B5-like_heme/steroid-bd"/>
</dbReference>
<keyword evidence="10" id="KW-1185">Reference proteome</keyword>
<feature type="domain" description="FMN hydroxy acid dehydrogenase" evidence="8">
    <location>
        <begin position="101"/>
        <end position="482"/>
    </location>
</feature>
<dbReference type="InterPro" id="IPR008259">
    <property type="entry name" value="FMN_hydac_DH_AS"/>
</dbReference>
<dbReference type="SUPFAM" id="SSF55856">
    <property type="entry name" value="Cytochrome b5-like heme/steroid binding domain"/>
    <property type="match status" value="1"/>
</dbReference>
<accession>A0ABR1PRC1</accession>
<dbReference type="Gene3D" id="3.10.120.10">
    <property type="entry name" value="Cytochrome b5-like heme/steroid binding domain"/>
    <property type="match status" value="1"/>
</dbReference>
<dbReference type="InterPro" id="IPR018506">
    <property type="entry name" value="Cyt_B5_heme-BS"/>
</dbReference>
<evidence type="ECO:0000256" key="6">
    <source>
        <dbReference type="SAM" id="MobiDB-lite"/>
    </source>
</evidence>
<dbReference type="PROSITE" id="PS00191">
    <property type="entry name" value="CYTOCHROME_B5_1"/>
    <property type="match status" value="1"/>
</dbReference>
<dbReference type="PROSITE" id="PS50255">
    <property type="entry name" value="CYTOCHROME_B5_2"/>
    <property type="match status" value="1"/>
</dbReference>
<dbReference type="Gene3D" id="3.20.20.70">
    <property type="entry name" value="Aldolase class I"/>
    <property type="match status" value="1"/>
</dbReference>
<gene>
    <name evidence="9" type="ORF">SLS63_000492</name>
</gene>
<evidence type="ECO:0008006" key="11">
    <source>
        <dbReference type="Google" id="ProtNLM"/>
    </source>
</evidence>
<dbReference type="Pfam" id="PF01070">
    <property type="entry name" value="FMN_dh"/>
    <property type="match status" value="1"/>
</dbReference>
<dbReference type="PANTHER" id="PTHR10578">
    <property type="entry name" value="S -2-HYDROXY-ACID OXIDASE-RELATED"/>
    <property type="match status" value="1"/>
</dbReference>
<dbReference type="EMBL" id="JAKNSF020000001">
    <property type="protein sequence ID" value="KAK7742924.1"/>
    <property type="molecule type" value="Genomic_DNA"/>
</dbReference>
<evidence type="ECO:0000256" key="4">
    <source>
        <dbReference type="ARBA" id="ARBA00023002"/>
    </source>
</evidence>
<evidence type="ECO:0000256" key="3">
    <source>
        <dbReference type="ARBA" id="ARBA00022723"/>
    </source>
</evidence>
<dbReference type="PANTHER" id="PTHR10578:SF104">
    <property type="entry name" value="CYTOCHROME B2, MITOCHONDRIAL-RELATED"/>
    <property type="match status" value="1"/>
</dbReference>
<keyword evidence="5" id="KW-0408">Iron</keyword>
<evidence type="ECO:0000259" key="8">
    <source>
        <dbReference type="PROSITE" id="PS51349"/>
    </source>
</evidence>
<reference evidence="9 10" key="1">
    <citation type="submission" date="2024-02" db="EMBL/GenBank/DDBJ databases">
        <title>De novo assembly and annotation of 12 fungi associated with fruit tree decline syndrome in Ontario, Canada.</title>
        <authorList>
            <person name="Sulman M."/>
            <person name="Ellouze W."/>
            <person name="Ilyukhin E."/>
        </authorList>
    </citation>
    <scope>NUCLEOTIDE SEQUENCE [LARGE SCALE GENOMIC DNA]</scope>
    <source>
        <strain evidence="9 10">M169</strain>
    </source>
</reference>
<dbReference type="Proteomes" id="UP001430848">
    <property type="component" value="Unassembled WGS sequence"/>
</dbReference>
<comment type="cofactor">
    <cofactor evidence="1">
        <name>FMN</name>
        <dbReference type="ChEBI" id="CHEBI:58210"/>
    </cofactor>
</comment>
<evidence type="ECO:0000313" key="10">
    <source>
        <dbReference type="Proteomes" id="UP001430848"/>
    </source>
</evidence>
<organism evidence="9 10">
    <name type="scientific">Diaporthe eres</name>
    <name type="common">Phomopsis oblonga</name>
    <dbReference type="NCBI Taxonomy" id="83184"/>
    <lineage>
        <taxon>Eukaryota</taxon>
        <taxon>Fungi</taxon>
        <taxon>Dikarya</taxon>
        <taxon>Ascomycota</taxon>
        <taxon>Pezizomycotina</taxon>
        <taxon>Sordariomycetes</taxon>
        <taxon>Sordariomycetidae</taxon>
        <taxon>Diaporthales</taxon>
        <taxon>Diaporthaceae</taxon>
        <taxon>Diaporthe</taxon>
        <taxon>Diaporthe eres species complex</taxon>
    </lineage>
</organism>
<dbReference type="InterPro" id="IPR013785">
    <property type="entry name" value="Aldolase_TIM"/>
</dbReference>
<proteinExistence type="predicted"/>
<dbReference type="PRINTS" id="PR00363">
    <property type="entry name" value="CYTOCHROMEB5"/>
</dbReference>
<name>A0ABR1PRC1_DIAER</name>
<sequence>MLAGSEVAKHKSTDSCWTVIHGKVYDITSFLDKHPGGRSILLRQGGADATAEFDKIHSLEIIEDLPDGSLKGELDPSTAASLNVPANPSKATPAADSKQVKPLSLCVRASDFRVEAEKVLDRRAWIYVTSSANAGLSLQGNIDSWSRVTFRPRVLRNVASVSTKSSLLGNTSIVPFFVSPMGTMGMSHPNGEFELVNALARKGVHGITSTASTKPLESIKKSHADELNRIGGESTSPSRLFFQLYIPTDREKAVELVRKVREAGYKGLFITVDTAVLGKRTEDRRKQADEALEDGLDHSTFSTPVGKENNENAFSPAVGARPVPGQLSPMVTWEDLEWIREEWPGPIVLKGIQTAEDAKLAAENDCQGILLSNHGGRQQHTAPSALSTLLEIRTYCPEVLEKMEIYLDGGCRDGADVLKALALGATAVGFGRPFFYAMAAYGGQGVERCIDILSEELALGMALLGVTSLDQLRPEMVNASRLLNEMWRPELPSILKVRASHEGHREIQLALNQYGMAYALRFLS</sequence>
<dbReference type="Pfam" id="PF00173">
    <property type="entry name" value="Cyt-b5"/>
    <property type="match status" value="1"/>
</dbReference>
<feature type="region of interest" description="Disordered" evidence="6">
    <location>
        <begin position="76"/>
        <end position="96"/>
    </location>
</feature>
<dbReference type="PROSITE" id="PS00557">
    <property type="entry name" value="FMN_HYDROXY_ACID_DH_1"/>
    <property type="match status" value="1"/>
</dbReference>
<dbReference type="InterPro" id="IPR036400">
    <property type="entry name" value="Cyt_B5-like_heme/steroid_sf"/>
</dbReference>
<comment type="caution">
    <text evidence="9">The sequence shown here is derived from an EMBL/GenBank/DDBJ whole genome shotgun (WGS) entry which is preliminary data.</text>
</comment>
<dbReference type="InterPro" id="IPR000262">
    <property type="entry name" value="FMN-dep_DH"/>
</dbReference>
<evidence type="ECO:0000256" key="2">
    <source>
        <dbReference type="ARBA" id="ARBA00022617"/>
    </source>
</evidence>